<reference evidence="1 2" key="1">
    <citation type="submission" date="2013-11" db="EMBL/GenBank/DDBJ databases">
        <title>Genome sequencing of Stegodyphus mimosarum.</title>
        <authorList>
            <person name="Bechsgaard J."/>
        </authorList>
    </citation>
    <scope>NUCLEOTIDE SEQUENCE [LARGE SCALE GENOMIC DNA]</scope>
</reference>
<accession>A0A087UCT6</accession>
<keyword evidence="2" id="KW-1185">Reference proteome</keyword>
<proteinExistence type="predicted"/>
<dbReference type="AlphaFoldDB" id="A0A087UCT6"/>
<organism evidence="1 2">
    <name type="scientific">Stegodyphus mimosarum</name>
    <name type="common">African social velvet spider</name>
    <dbReference type="NCBI Taxonomy" id="407821"/>
    <lineage>
        <taxon>Eukaryota</taxon>
        <taxon>Metazoa</taxon>
        <taxon>Ecdysozoa</taxon>
        <taxon>Arthropoda</taxon>
        <taxon>Chelicerata</taxon>
        <taxon>Arachnida</taxon>
        <taxon>Araneae</taxon>
        <taxon>Araneomorphae</taxon>
        <taxon>Entelegynae</taxon>
        <taxon>Eresoidea</taxon>
        <taxon>Eresidae</taxon>
        <taxon>Stegodyphus</taxon>
    </lineage>
</organism>
<gene>
    <name evidence="1" type="ORF">X975_17806</name>
</gene>
<evidence type="ECO:0000313" key="1">
    <source>
        <dbReference type="EMBL" id="KFM75175.1"/>
    </source>
</evidence>
<dbReference type="Proteomes" id="UP000054359">
    <property type="component" value="Unassembled WGS sequence"/>
</dbReference>
<feature type="non-terminal residue" evidence="1">
    <location>
        <position position="33"/>
    </location>
</feature>
<protein>
    <submittedName>
        <fullName evidence="1">Uncharacterized protein</fullName>
    </submittedName>
</protein>
<evidence type="ECO:0000313" key="2">
    <source>
        <dbReference type="Proteomes" id="UP000054359"/>
    </source>
</evidence>
<dbReference type="EMBL" id="KK119249">
    <property type="protein sequence ID" value="KFM75175.1"/>
    <property type="molecule type" value="Genomic_DNA"/>
</dbReference>
<sequence length="33" mass="3748">MTNNNVQIFFKESFICQNAMFSAVSPGLLIRNL</sequence>
<name>A0A087UCT6_STEMI</name>